<feature type="transmembrane region" description="Helical" evidence="4">
    <location>
        <begin position="6"/>
        <end position="26"/>
    </location>
</feature>
<comment type="similarity">
    <text evidence="1">Belongs to the glycosyl hydrolase 5 (cellulase A) family.</text>
</comment>
<evidence type="ECO:0000259" key="6">
    <source>
        <dbReference type="Pfam" id="PF18564"/>
    </source>
</evidence>
<name>A0A9P5BED0_9HYPO</name>
<dbReference type="Gene3D" id="2.60.40.1180">
    <property type="entry name" value="Golgi alpha-mannosidase II"/>
    <property type="match status" value="1"/>
</dbReference>
<dbReference type="InterPro" id="IPR036291">
    <property type="entry name" value="NAD(P)-bd_dom_sf"/>
</dbReference>
<dbReference type="Pfam" id="PF00150">
    <property type="entry name" value="Cellulase"/>
    <property type="match status" value="1"/>
</dbReference>
<dbReference type="InterPro" id="IPR002347">
    <property type="entry name" value="SDR_fam"/>
</dbReference>
<dbReference type="GO" id="GO:1901136">
    <property type="term" value="P:carbohydrate derivative catabolic process"/>
    <property type="evidence" value="ECO:0007669"/>
    <property type="project" value="UniProtKB-ARBA"/>
</dbReference>
<evidence type="ECO:0000256" key="1">
    <source>
        <dbReference type="ARBA" id="ARBA00005641"/>
    </source>
</evidence>
<dbReference type="Pfam" id="PF18564">
    <property type="entry name" value="Glyco_hydro_5_C"/>
    <property type="match status" value="1"/>
</dbReference>
<dbReference type="EMBL" id="LUFC02000222">
    <property type="protein sequence ID" value="KAF4499989.1"/>
    <property type="molecule type" value="Genomic_DNA"/>
</dbReference>
<feature type="domain" description="Glycoside hydrolase family 5 C-terminal" evidence="6">
    <location>
        <begin position="1066"/>
        <end position="1153"/>
    </location>
</feature>
<sequence>MADNTKNGAVAIVICVFISIAFYNVLELNAYIFGSFKRRSGLYFWSLVIATWGIAFNGTGYLILHLSLSAQTYLYSTLILIGWCTMITGQSVVLYSRLHIVMHNQKRLRMVLYMIIFNATWLHLPVIILVYGVGSSNPEPFQKPYEVFEKIQLSVFFVQELIISGLYVWETSKRLRLEKSVGNTKTRMVLNHLLIVNVLVILLDVSILALEFANLFDIQTAWKPLVYSVKLKLEFSILNRLVELTRGRNESSYGRSHNATHHDDVGLETLNRDRRKHTGPQGTITGDYEVRVGKGEESHRVFGNESSLVKTTEITVHSERGLPIKHHNVSFMSRYAQVHINPQGPGDARPTALQIVQDEGLLNKLTDKLVLITGSNQGISLETARALHATGATVYITARSPEKIEQGIDDIISWPEAKSEAPVYGIELTLDSFKSVRAAAKDFLAKVDKLNILILNAGVMATPEGRTEDGSETQFGTNHLRHFLLLQLLKPVLLAATTPSFHSRDGYNFEKEAYDPWLAYAQSKTANIYFAAEIDKRYGDQGLHGLSVHPRPIKNALRNKAQGAATTVYEAVKERLVRPGVEPTSPELGHAAWIYDEEAERKLWELSERLVGLHTSQEIEAEMVLEIAVSPLTCWDQIAEPRYNTREAVHEELFTPQFGIKATTHLGANANLDVGKVLAQDAEGWYKTHPNMARIKHVNQDTHQIVDEYGRTRFFHGTNVVMKEEPWYRPFEWTPGVSSFGERDVQNMHDLGLNVVRLGHSWAGAEPVRGEYNQTFLDIMKKQTKLAEEHGIYVLVDVHQDVLAKQLCGHGVPDWFVKKDWITGFRRFPFPQKLKPFTTDADGFPSPQSQCNTIDWSLSYLSVAVGNAFVRLYNNFDGLGDAFAAYWKKLASEYVDTTNVVGYNLLNEPWAGDTYADPTILVPGVADRKNLEGLWNRASKQIRSVDNDTLIWFEGTTFDVLSGFNNVPLGDGSKTIHSFHYYNPPQLGPLRDTLYNRQKDNIRLKTAGVLTELTFWMGDDKQMAGLTEAMATTDANMVSWIGWAYENLYNGTSGKPYPELEKHYSRAYPAAIAGTPTSFGFDDIQGVFKLDFTSDPEIDAPTEIILPVSTFPNGYDVETFPSGSLKEYKPDKRTLAMFTSSVVEEATDISITITRK</sequence>
<keyword evidence="2" id="KW-0378">Hydrolase</keyword>
<dbReference type="Pfam" id="PF24802">
    <property type="entry name" value="DUF7703"/>
    <property type="match status" value="1"/>
</dbReference>
<dbReference type="SUPFAM" id="SSF51445">
    <property type="entry name" value="(Trans)glycosidases"/>
    <property type="match status" value="1"/>
</dbReference>
<evidence type="ECO:0000313" key="9">
    <source>
        <dbReference type="Proteomes" id="UP000737391"/>
    </source>
</evidence>
<keyword evidence="9" id="KW-1185">Reference proteome</keyword>
<dbReference type="InterPro" id="IPR056120">
    <property type="entry name" value="DUF7703"/>
</dbReference>
<dbReference type="Pfam" id="PF00106">
    <property type="entry name" value="adh_short"/>
    <property type="match status" value="1"/>
</dbReference>
<dbReference type="InterPro" id="IPR017853">
    <property type="entry name" value="GH"/>
</dbReference>
<gene>
    <name evidence="8" type="ORF">FAGAP_3821</name>
</gene>
<dbReference type="AlphaFoldDB" id="A0A9P5BED0"/>
<proteinExistence type="inferred from homology"/>
<evidence type="ECO:0000256" key="2">
    <source>
        <dbReference type="ARBA" id="ARBA00022801"/>
    </source>
</evidence>
<feature type="transmembrane region" description="Helical" evidence="4">
    <location>
        <begin position="151"/>
        <end position="169"/>
    </location>
</feature>
<dbReference type="Proteomes" id="UP000737391">
    <property type="component" value="Unassembled WGS sequence"/>
</dbReference>
<keyword evidence="4" id="KW-0812">Transmembrane</keyword>
<comment type="caution">
    <text evidence="8">The sequence shown here is derived from an EMBL/GenBank/DDBJ whole genome shotgun (WGS) entry which is preliminary data.</text>
</comment>
<dbReference type="OrthoDB" id="1887033at2759"/>
<dbReference type="InterPro" id="IPR041036">
    <property type="entry name" value="GH5_C"/>
</dbReference>
<dbReference type="Gene3D" id="3.40.50.720">
    <property type="entry name" value="NAD(P)-binding Rossmann-like Domain"/>
    <property type="match status" value="1"/>
</dbReference>
<feature type="transmembrane region" description="Helical" evidence="4">
    <location>
        <begin position="42"/>
        <end position="67"/>
    </location>
</feature>
<feature type="transmembrane region" description="Helical" evidence="4">
    <location>
        <begin position="110"/>
        <end position="131"/>
    </location>
</feature>
<keyword evidence="4" id="KW-0472">Membrane</keyword>
<dbReference type="InterPro" id="IPR001547">
    <property type="entry name" value="Glyco_hydro_5"/>
</dbReference>
<evidence type="ECO:0000259" key="5">
    <source>
        <dbReference type="Pfam" id="PF00150"/>
    </source>
</evidence>
<dbReference type="GO" id="GO:0000272">
    <property type="term" value="P:polysaccharide catabolic process"/>
    <property type="evidence" value="ECO:0007669"/>
    <property type="project" value="InterPro"/>
</dbReference>
<dbReference type="GO" id="GO:0004553">
    <property type="term" value="F:hydrolase activity, hydrolyzing O-glycosyl compounds"/>
    <property type="evidence" value="ECO:0007669"/>
    <property type="project" value="InterPro"/>
</dbReference>
<dbReference type="PANTHER" id="PTHR37013">
    <property type="entry name" value="INTEGRAL MEMBRANE PROTEIN (AFU_ORTHOLOGUE AFUA_1G05950)-RELATED"/>
    <property type="match status" value="1"/>
</dbReference>
<dbReference type="PANTHER" id="PTHR37013:SF3">
    <property type="entry name" value="INTEGRAL MEMBRANE PROTEIN (AFU_ORTHOLOGUE AFUA_1G05950)"/>
    <property type="match status" value="1"/>
</dbReference>
<accession>A0A9P5BED0</accession>
<evidence type="ECO:0000259" key="7">
    <source>
        <dbReference type="Pfam" id="PF24802"/>
    </source>
</evidence>
<dbReference type="SUPFAM" id="SSF51735">
    <property type="entry name" value="NAD(P)-binding Rossmann-fold domains"/>
    <property type="match status" value="1"/>
</dbReference>
<feature type="transmembrane region" description="Helical" evidence="4">
    <location>
        <begin position="189"/>
        <end position="210"/>
    </location>
</feature>
<evidence type="ECO:0000256" key="3">
    <source>
        <dbReference type="ARBA" id="ARBA00023295"/>
    </source>
</evidence>
<reference evidence="8" key="1">
    <citation type="submission" date="2020-01" db="EMBL/GenBank/DDBJ databases">
        <title>Identification and distribution of gene clusters putatively required for synthesis of sphingolipid metabolism inhibitors in phylogenetically diverse species of the filamentous fungus Fusarium.</title>
        <authorList>
            <person name="Kim H.-S."/>
            <person name="Busman M."/>
            <person name="Brown D.W."/>
            <person name="Divon H."/>
            <person name="Uhlig S."/>
            <person name="Proctor R.H."/>
        </authorList>
    </citation>
    <scope>NUCLEOTIDE SEQUENCE</scope>
    <source>
        <strain evidence="8">NRRL 31653</strain>
    </source>
</reference>
<keyword evidence="3" id="KW-0326">Glycosidase</keyword>
<feature type="transmembrane region" description="Helical" evidence="4">
    <location>
        <begin position="73"/>
        <end position="98"/>
    </location>
</feature>
<dbReference type="InterPro" id="IPR013780">
    <property type="entry name" value="Glyco_hydro_b"/>
</dbReference>
<evidence type="ECO:0000313" key="8">
    <source>
        <dbReference type="EMBL" id="KAF4499989.1"/>
    </source>
</evidence>
<feature type="domain" description="Glycoside hydrolase family 5" evidence="5">
    <location>
        <begin position="743"/>
        <end position="1046"/>
    </location>
</feature>
<protein>
    <submittedName>
        <fullName evidence="8">Cellulase</fullName>
    </submittedName>
</protein>
<keyword evidence="4" id="KW-1133">Transmembrane helix</keyword>
<dbReference type="Gene3D" id="3.20.20.80">
    <property type="entry name" value="Glycosidases"/>
    <property type="match status" value="1"/>
</dbReference>
<evidence type="ECO:0000256" key="4">
    <source>
        <dbReference type="SAM" id="Phobius"/>
    </source>
</evidence>
<dbReference type="GO" id="GO:0016042">
    <property type="term" value="P:lipid catabolic process"/>
    <property type="evidence" value="ECO:0007669"/>
    <property type="project" value="UniProtKB-ARBA"/>
</dbReference>
<feature type="domain" description="DUF7703" evidence="7">
    <location>
        <begin position="9"/>
        <end position="246"/>
    </location>
</feature>
<organism evidence="8 9">
    <name type="scientific">Fusarium agapanthi</name>
    <dbReference type="NCBI Taxonomy" id="1803897"/>
    <lineage>
        <taxon>Eukaryota</taxon>
        <taxon>Fungi</taxon>
        <taxon>Dikarya</taxon>
        <taxon>Ascomycota</taxon>
        <taxon>Pezizomycotina</taxon>
        <taxon>Sordariomycetes</taxon>
        <taxon>Hypocreomycetidae</taxon>
        <taxon>Hypocreales</taxon>
        <taxon>Nectriaceae</taxon>
        <taxon>Fusarium</taxon>
        <taxon>Fusarium fujikuroi species complex</taxon>
    </lineage>
</organism>